<dbReference type="RefSeq" id="WP_250339118.1">
    <property type="nucleotide sequence ID" value="NZ_CP063231.1"/>
</dbReference>
<evidence type="ECO:0000313" key="3">
    <source>
        <dbReference type="Proteomes" id="UP001056681"/>
    </source>
</evidence>
<sequence>MSRRNLCRIGPMILVTALSAGCAAHLQTKTVQTSDTYDLWASRMQSMPFVIHQKDGQIALVDVHGDPWRGSTEGLEDGSVQRVEVYEGAFAAPSATMCKAPMAPPRSGITASSDNVVAAICDRDRTVVSFSDTIRPRVLGSKTEYVSRVRHLLLEGIWESVAQEPEPLHT</sequence>
<dbReference type="EMBL" id="CP063231">
    <property type="protein sequence ID" value="URL58409.1"/>
    <property type="molecule type" value="Genomic_DNA"/>
</dbReference>
<feature type="signal peptide" evidence="1">
    <location>
        <begin position="1"/>
        <end position="23"/>
    </location>
</feature>
<keyword evidence="1" id="KW-0732">Signal</keyword>
<feature type="chain" id="PRO_5047272568" description="DUF4136 domain-containing protein" evidence="1">
    <location>
        <begin position="24"/>
        <end position="170"/>
    </location>
</feature>
<organism evidence="2 3">
    <name type="scientific">Luteibacter flocculans</name>
    <dbReference type="NCBI Taxonomy" id="2780091"/>
    <lineage>
        <taxon>Bacteria</taxon>
        <taxon>Pseudomonadati</taxon>
        <taxon>Pseudomonadota</taxon>
        <taxon>Gammaproteobacteria</taxon>
        <taxon>Lysobacterales</taxon>
        <taxon>Rhodanobacteraceae</taxon>
        <taxon>Luteibacter</taxon>
    </lineage>
</organism>
<dbReference type="PROSITE" id="PS51257">
    <property type="entry name" value="PROKAR_LIPOPROTEIN"/>
    <property type="match status" value="1"/>
</dbReference>
<gene>
    <name evidence="2" type="ORF">IM816_17775</name>
</gene>
<keyword evidence="3" id="KW-1185">Reference proteome</keyword>
<protein>
    <recommendedName>
        <fullName evidence="4">DUF4136 domain-containing protein</fullName>
    </recommendedName>
</protein>
<evidence type="ECO:0008006" key="4">
    <source>
        <dbReference type="Google" id="ProtNLM"/>
    </source>
</evidence>
<accession>A0ABY4T0C8</accession>
<name>A0ABY4T0C8_9GAMM</name>
<dbReference type="Proteomes" id="UP001056681">
    <property type="component" value="Chromosome"/>
</dbReference>
<evidence type="ECO:0000256" key="1">
    <source>
        <dbReference type="SAM" id="SignalP"/>
    </source>
</evidence>
<proteinExistence type="predicted"/>
<reference evidence="2" key="1">
    <citation type="submission" date="2020-10" db="EMBL/GenBank/DDBJ databases">
        <title>Whole-genome sequence of Luteibacter sp. EIF3.</title>
        <authorList>
            <person name="Friedrich I."/>
            <person name="Hertel R."/>
            <person name="Daniel R."/>
        </authorList>
    </citation>
    <scope>NUCLEOTIDE SEQUENCE</scope>
    <source>
        <strain evidence="2">EIF3</strain>
    </source>
</reference>
<evidence type="ECO:0000313" key="2">
    <source>
        <dbReference type="EMBL" id="URL58409.1"/>
    </source>
</evidence>